<organism evidence="2 3">
    <name type="scientific">Amycolatopsis iheyensis</name>
    <dbReference type="NCBI Taxonomy" id="2945988"/>
    <lineage>
        <taxon>Bacteria</taxon>
        <taxon>Bacillati</taxon>
        <taxon>Actinomycetota</taxon>
        <taxon>Actinomycetes</taxon>
        <taxon>Pseudonocardiales</taxon>
        <taxon>Pseudonocardiaceae</taxon>
        <taxon>Amycolatopsis</taxon>
    </lineage>
</organism>
<dbReference type="RefSeq" id="WP_257924331.1">
    <property type="nucleotide sequence ID" value="NZ_JAMXQV010000021.1"/>
</dbReference>
<protein>
    <recommendedName>
        <fullName evidence="4">Small integral membrane protein</fullName>
    </recommendedName>
</protein>
<accession>A0A9X2SPN9</accession>
<dbReference type="AlphaFoldDB" id="A0A9X2SPN9"/>
<dbReference type="Pfam" id="PF24838">
    <property type="entry name" value="8xMP"/>
    <property type="match status" value="1"/>
</dbReference>
<evidence type="ECO:0000256" key="1">
    <source>
        <dbReference type="SAM" id="Phobius"/>
    </source>
</evidence>
<feature type="transmembrane region" description="Helical" evidence="1">
    <location>
        <begin position="91"/>
        <end position="111"/>
    </location>
</feature>
<keyword evidence="3" id="KW-1185">Reference proteome</keyword>
<comment type="caution">
    <text evidence="2">The sequence shown here is derived from an EMBL/GenBank/DDBJ whole genome shotgun (WGS) entry which is preliminary data.</text>
</comment>
<reference evidence="2" key="1">
    <citation type="submission" date="2022-06" db="EMBL/GenBank/DDBJ databases">
        <title>Amycolatopsis iheyaensis sp. nov., a new species of the genus Amycolatopsis isolated from soil in Iheya island, Japan.</title>
        <authorList>
            <person name="Ngamcharungchit C."/>
            <person name="Kanto H."/>
            <person name="Take A."/>
            <person name="Intra B."/>
            <person name="Matsumoto A."/>
            <person name="Panbangred W."/>
            <person name="Inahashi Y."/>
        </authorList>
    </citation>
    <scope>NUCLEOTIDE SEQUENCE</scope>
    <source>
        <strain evidence="2">OK19-0408</strain>
    </source>
</reference>
<keyword evidence="1" id="KW-0472">Membrane</keyword>
<evidence type="ECO:0008006" key="4">
    <source>
        <dbReference type="Google" id="ProtNLM"/>
    </source>
</evidence>
<feature type="transmembrane region" description="Helical" evidence="1">
    <location>
        <begin position="62"/>
        <end position="85"/>
    </location>
</feature>
<sequence>MPQFLSRYFRAKPIDVQTVRSGLWTAVDQTAYAGEKAAYQAAILDQYKMYVEMADRVSARRALANGFFLSLNTATLTAAGALWGSKFLTSWLLFLPLCLLLAQTAAWFWIVRSYRQLNSAKYIVVGMLEERLPASPYWSAEWQALGEGKDKALYWPLTHLEQWLPVTLAVVYVLGFVVAVVLPH</sequence>
<evidence type="ECO:0000313" key="3">
    <source>
        <dbReference type="Proteomes" id="UP001144096"/>
    </source>
</evidence>
<evidence type="ECO:0000313" key="2">
    <source>
        <dbReference type="EMBL" id="MCR6487765.1"/>
    </source>
</evidence>
<name>A0A9X2SPN9_9PSEU</name>
<gene>
    <name evidence="2" type="ORF">M8542_33565</name>
</gene>
<proteinExistence type="predicted"/>
<dbReference type="EMBL" id="JAMXQV010000021">
    <property type="protein sequence ID" value="MCR6487765.1"/>
    <property type="molecule type" value="Genomic_DNA"/>
</dbReference>
<keyword evidence="1" id="KW-1133">Transmembrane helix</keyword>
<dbReference type="InterPro" id="IPR056918">
    <property type="entry name" value="8xMP"/>
</dbReference>
<feature type="transmembrane region" description="Helical" evidence="1">
    <location>
        <begin position="163"/>
        <end position="182"/>
    </location>
</feature>
<keyword evidence="1" id="KW-0812">Transmembrane</keyword>
<dbReference type="Proteomes" id="UP001144096">
    <property type="component" value="Unassembled WGS sequence"/>
</dbReference>